<reference evidence="6" key="2">
    <citation type="submission" date="2017-06" db="EMBL/GenBank/DDBJ databases">
        <title>WGS assembly of Brachypodium distachyon.</title>
        <authorList>
            <consortium name="The International Brachypodium Initiative"/>
            <person name="Lucas S."/>
            <person name="Harmon-Smith M."/>
            <person name="Lail K."/>
            <person name="Tice H."/>
            <person name="Grimwood J."/>
            <person name="Bruce D."/>
            <person name="Barry K."/>
            <person name="Shu S."/>
            <person name="Lindquist E."/>
            <person name="Wang M."/>
            <person name="Pitluck S."/>
            <person name="Vogel J.P."/>
            <person name="Garvin D.F."/>
            <person name="Mockler T.C."/>
            <person name="Schmutz J."/>
            <person name="Rokhsar D."/>
            <person name="Bevan M.W."/>
        </authorList>
    </citation>
    <scope>NUCLEOTIDE SEQUENCE</scope>
    <source>
        <strain evidence="6">Bd21</strain>
    </source>
</reference>
<evidence type="ECO:0000313" key="8">
    <source>
        <dbReference type="Proteomes" id="UP000008810"/>
    </source>
</evidence>
<dbReference type="InterPro" id="IPR016140">
    <property type="entry name" value="Bifunc_inhib/LTP/seed_store"/>
</dbReference>
<dbReference type="HOGENOM" id="CLU_158223_2_0_1"/>
<dbReference type="PANTHER" id="PTHR33214">
    <property type="entry name" value="BIFUNCTIONAL INHIBITOR/LIPID-TRANSFER PROTEIN/SEED STORAGE 2S ALBUMIN SUPERFAMILY PROTEIN"/>
    <property type="match status" value="1"/>
</dbReference>
<dbReference type="PANTHER" id="PTHR33214:SF50">
    <property type="entry name" value="LIPID-TRANSFER PROTEIN 2G, PUTATIVE, EXPRESSED-RELATED"/>
    <property type="match status" value="1"/>
</dbReference>
<feature type="chain" id="PRO_5014095075" description="Bifunctional inhibitor/plant lipid transfer protein/seed storage helical domain-containing protein" evidence="4">
    <location>
        <begin position="26"/>
        <end position="100"/>
    </location>
</feature>
<name>I1I581_BRADI</name>
<gene>
    <name evidence="7" type="primary">LOC100829407</name>
    <name evidence="6" type="ORF">BRADI_3g30310v3</name>
</gene>
<evidence type="ECO:0000256" key="1">
    <source>
        <dbReference type="ARBA" id="ARBA00009707"/>
    </source>
</evidence>
<evidence type="ECO:0000256" key="2">
    <source>
        <dbReference type="ARBA" id="ARBA00022448"/>
    </source>
</evidence>
<sequence length="100" mass="10175">MAKAAAMSVVVTAALVIVLVATATAMMVAAQCDAGQLVVCAPAILGGAMPTASCCSKLREQEQQGCFCEYLRNPAYAGYINSQTARGAIAACNVTLPQCS</sequence>
<dbReference type="InterPro" id="IPR036312">
    <property type="entry name" value="Bifun_inhib/LTP/seed_sf"/>
</dbReference>
<dbReference type="GO" id="GO:0006869">
    <property type="term" value="P:lipid transport"/>
    <property type="evidence" value="ECO:0007669"/>
    <property type="project" value="InterPro"/>
</dbReference>
<dbReference type="Proteomes" id="UP000008810">
    <property type="component" value="Chromosome 3"/>
</dbReference>
<keyword evidence="8" id="KW-1185">Reference proteome</keyword>
<reference evidence="6 7" key="1">
    <citation type="journal article" date="2010" name="Nature">
        <title>Genome sequencing and analysis of the model grass Brachypodium distachyon.</title>
        <authorList>
            <consortium name="International Brachypodium Initiative"/>
        </authorList>
    </citation>
    <scope>NUCLEOTIDE SEQUENCE [LARGE SCALE GENOMIC DNA]</scope>
    <source>
        <strain evidence="6">Bd21</strain>
        <strain evidence="7">cv. Bd21</strain>
    </source>
</reference>
<protein>
    <recommendedName>
        <fullName evidence="5">Bifunctional inhibitor/plant lipid transfer protein/seed storage helical domain-containing protein</fullName>
    </recommendedName>
</protein>
<feature type="signal peptide" evidence="4">
    <location>
        <begin position="1"/>
        <end position="25"/>
    </location>
</feature>
<dbReference type="Gramene" id="KQJ97367">
    <property type="protein sequence ID" value="KQJ97367"/>
    <property type="gene ID" value="BRADI_3g30310v3"/>
</dbReference>
<comment type="similarity">
    <text evidence="1">Belongs to the plant LTP family. B11E subfamily.</text>
</comment>
<proteinExistence type="inferred from homology"/>
<keyword evidence="4" id="KW-0732">Signal</keyword>
<evidence type="ECO:0000313" key="7">
    <source>
        <dbReference type="EnsemblPlants" id="KQJ97367"/>
    </source>
</evidence>
<dbReference type="eggNOG" id="ENOG502S3N0">
    <property type="taxonomic scope" value="Eukaryota"/>
</dbReference>
<organism evidence="7">
    <name type="scientific">Brachypodium distachyon</name>
    <name type="common">Purple false brome</name>
    <name type="synonym">Trachynia distachya</name>
    <dbReference type="NCBI Taxonomy" id="15368"/>
    <lineage>
        <taxon>Eukaryota</taxon>
        <taxon>Viridiplantae</taxon>
        <taxon>Streptophyta</taxon>
        <taxon>Embryophyta</taxon>
        <taxon>Tracheophyta</taxon>
        <taxon>Spermatophyta</taxon>
        <taxon>Magnoliopsida</taxon>
        <taxon>Liliopsida</taxon>
        <taxon>Poales</taxon>
        <taxon>Poaceae</taxon>
        <taxon>BOP clade</taxon>
        <taxon>Pooideae</taxon>
        <taxon>Stipodae</taxon>
        <taxon>Brachypodieae</taxon>
        <taxon>Brachypodium</taxon>
    </lineage>
</organism>
<reference evidence="7" key="3">
    <citation type="submission" date="2018-08" db="UniProtKB">
        <authorList>
            <consortium name="EnsemblPlants"/>
        </authorList>
    </citation>
    <scope>IDENTIFICATION</scope>
    <source>
        <strain evidence="7">cv. Bd21</strain>
    </source>
</reference>
<dbReference type="SMART" id="SM00499">
    <property type="entry name" value="AAI"/>
    <property type="match status" value="1"/>
</dbReference>
<dbReference type="CDD" id="cd01959">
    <property type="entry name" value="nsLTP2"/>
    <property type="match status" value="1"/>
</dbReference>
<dbReference type="OrthoDB" id="665742at2759"/>
<dbReference type="AlphaFoldDB" id="I1I581"/>
<accession>I1I581</accession>
<dbReference type="GeneID" id="100829407"/>
<dbReference type="KEGG" id="bdi:100829407"/>
<dbReference type="EnsemblPlants" id="KQJ97367">
    <property type="protein sequence ID" value="KQJ97367"/>
    <property type="gene ID" value="BRADI_3g30310v3"/>
</dbReference>
<evidence type="ECO:0000256" key="3">
    <source>
        <dbReference type="ARBA" id="ARBA00023121"/>
    </source>
</evidence>
<dbReference type="InterPro" id="IPR033872">
    <property type="entry name" value="nsLTP2"/>
</dbReference>
<feature type="domain" description="Bifunctional inhibitor/plant lipid transfer protein/seed storage helical" evidence="5">
    <location>
        <begin position="32"/>
        <end position="99"/>
    </location>
</feature>
<dbReference type="Gene3D" id="1.10.110.10">
    <property type="entry name" value="Plant lipid-transfer and hydrophobic proteins"/>
    <property type="match status" value="1"/>
</dbReference>
<dbReference type="SUPFAM" id="SSF47699">
    <property type="entry name" value="Bifunctional inhibitor/lipid-transfer protein/seed storage 2S albumin"/>
    <property type="match status" value="1"/>
</dbReference>
<dbReference type="RefSeq" id="XP_014756231.1">
    <property type="nucleotide sequence ID" value="XM_014900745.2"/>
</dbReference>
<dbReference type="STRING" id="15368.I1I581"/>
<evidence type="ECO:0000313" key="6">
    <source>
        <dbReference type="EMBL" id="KQJ97367.1"/>
    </source>
</evidence>
<dbReference type="Pfam" id="PF00234">
    <property type="entry name" value="Tryp_alpha_amyl"/>
    <property type="match status" value="1"/>
</dbReference>
<evidence type="ECO:0000256" key="4">
    <source>
        <dbReference type="SAM" id="SignalP"/>
    </source>
</evidence>
<dbReference type="OMA" id="AACKIPY"/>
<evidence type="ECO:0000259" key="5">
    <source>
        <dbReference type="SMART" id="SM00499"/>
    </source>
</evidence>
<keyword evidence="3" id="KW-0446">Lipid-binding</keyword>
<dbReference type="EMBL" id="CM000882">
    <property type="protein sequence ID" value="KQJ97367.1"/>
    <property type="molecule type" value="Genomic_DNA"/>
</dbReference>
<keyword evidence="2" id="KW-0813">Transport</keyword>
<dbReference type="GO" id="GO:0008289">
    <property type="term" value="F:lipid binding"/>
    <property type="evidence" value="ECO:0007669"/>
    <property type="project" value="UniProtKB-KW"/>
</dbReference>